<evidence type="ECO:0000256" key="1">
    <source>
        <dbReference type="SAM" id="MobiDB-lite"/>
    </source>
</evidence>
<gene>
    <name evidence="2" type="ORF">PCOR1329_LOCUS43682</name>
</gene>
<evidence type="ECO:0000313" key="3">
    <source>
        <dbReference type="Proteomes" id="UP001189429"/>
    </source>
</evidence>
<dbReference type="Proteomes" id="UP001189429">
    <property type="component" value="Unassembled WGS sequence"/>
</dbReference>
<proteinExistence type="predicted"/>
<organism evidence="2 3">
    <name type="scientific">Prorocentrum cordatum</name>
    <dbReference type="NCBI Taxonomy" id="2364126"/>
    <lineage>
        <taxon>Eukaryota</taxon>
        <taxon>Sar</taxon>
        <taxon>Alveolata</taxon>
        <taxon>Dinophyceae</taxon>
        <taxon>Prorocentrales</taxon>
        <taxon>Prorocentraceae</taxon>
        <taxon>Prorocentrum</taxon>
    </lineage>
</organism>
<name>A0ABN9TYW6_9DINO</name>
<comment type="caution">
    <text evidence="2">The sequence shown here is derived from an EMBL/GenBank/DDBJ whole genome shotgun (WGS) entry which is preliminary data.</text>
</comment>
<dbReference type="EMBL" id="CAUYUJ010015250">
    <property type="protein sequence ID" value="CAK0851555.1"/>
    <property type="molecule type" value="Genomic_DNA"/>
</dbReference>
<accession>A0ABN9TYW6</accession>
<feature type="region of interest" description="Disordered" evidence="1">
    <location>
        <begin position="1"/>
        <end position="74"/>
    </location>
</feature>
<reference evidence="2" key="1">
    <citation type="submission" date="2023-10" db="EMBL/GenBank/DDBJ databases">
        <authorList>
            <person name="Chen Y."/>
            <person name="Shah S."/>
            <person name="Dougan E. K."/>
            <person name="Thang M."/>
            <person name="Chan C."/>
        </authorList>
    </citation>
    <scope>NUCLEOTIDE SEQUENCE [LARGE SCALE GENOMIC DNA]</scope>
</reference>
<sequence>ALTTSPRDTPETPRGLRSRVGSGRSLYTFPSRAQVSPPITLPGAMPEMQTSSIFSSVIPRSETSGKGKQNTPKSPIKRVIVFLPDALGVGGCGDNSEPIDIGKPTVIVTL</sequence>
<feature type="compositionally biased region" description="Polar residues" evidence="1">
    <location>
        <begin position="61"/>
        <end position="73"/>
    </location>
</feature>
<protein>
    <submittedName>
        <fullName evidence="2">Uncharacterized protein</fullName>
    </submittedName>
</protein>
<evidence type="ECO:0000313" key="2">
    <source>
        <dbReference type="EMBL" id="CAK0851555.1"/>
    </source>
</evidence>
<keyword evidence="3" id="KW-1185">Reference proteome</keyword>
<feature type="non-terminal residue" evidence="2">
    <location>
        <position position="1"/>
    </location>
</feature>